<dbReference type="InterPro" id="IPR001753">
    <property type="entry name" value="Enoyl-CoA_hydra/iso"/>
</dbReference>
<dbReference type="PROSITE" id="PS00166">
    <property type="entry name" value="ENOYL_COA_HYDRATASE"/>
    <property type="match status" value="1"/>
</dbReference>
<evidence type="ECO:0000256" key="1">
    <source>
        <dbReference type="ARBA" id="ARBA00005254"/>
    </source>
</evidence>
<dbReference type="OrthoDB" id="4608673at2"/>
<dbReference type="PANTHER" id="PTHR11941">
    <property type="entry name" value="ENOYL-COA HYDRATASE-RELATED"/>
    <property type="match status" value="1"/>
</dbReference>
<comment type="similarity">
    <text evidence="1 2">Belongs to the enoyl-CoA hydratase/isomerase family.</text>
</comment>
<proteinExistence type="inferred from homology"/>
<dbReference type="AlphaFoldDB" id="A0A2T4UFS0"/>
<dbReference type="EMBL" id="PYYB01000002">
    <property type="protein sequence ID" value="PTL56637.1"/>
    <property type="molecule type" value="Genomic_DNA"/>
</dbReference>
<dbReference type="InterPro" id="IPR018376">
    <property type="entry name" value="Enoyl-CoA_hyd/isom_CS"/>
</dbReference>
<dbReference type="PANTHER" id="PTHR11941:SF54">
    <property type="entry name" value="ENOYL-COA HYDRATASE, MITOCHONDRIAL"/>
    <property type="match status" value="1"/>
</dbReference>
<dbReference type="GO" id="GO:0006635">
    <property type="term" value="P:fatty acid beta-oxidation"/>
    <property type="evidence" value="ECO:0007669"/>
    <property type="project" value="TreeGrafter"/>
</dbReference>
<dbReference type="Gene3D" id="3.90.226.10">
    <property type="entry name" value="2-enoyl-CoA Hydratase, Chain A, domain 1"/>
    <property type="match status" value="1"/>
</dbReference>
<sequence>MPGELHLDTPAAGVLRLTFANPQKRGALDHAILDAIAEAVTGIDDDVRCVVVRGSDGQFSSGYDIGDIPDDEFAERAEKLVAHPFTGAIDALEACPVPTLAALTGHTIGGGLELTLACDFRIAADGIKLGMPPAKLGLVYSHTGLRRFLNVIGEPRTRELFLLGRYIDAGTARDWGLVNAVVPAEGLDAQALDWATELAANAPLSVRGNKRALRALLDAEGELPGEVEQELIALREACFRSDDLLEGVRAFAARRPARWTGR</sequence>
<gene>
    <name evidence="3" type="ORF">C7Y72_16960</name>
</gene>
<dbReference type="GO" id="GO:0003824">
    <property type="term" value="F:catalytic activity"/>
    <property type="evidence" value="ECO:0007669"/>
    <property type="project" value="InterPro"/>
</dbReference>
<comment type="caution">
    <text evidence="3">The sequence shown here is derived from an EMBL/GenBank/DDBJ whole genome shotgun (WGS) entry which is preliminary data.</text>
</comment>
<keyword evidence="4" id="KW-1185">Reference proteome</keyword>
<evidence type="ECO:0000313" key="3">
    <source>
        <dbReference type="EMBL" id="PTL56637.1"/>
    </source>
</evidence>
<name>A0A2T4UFS0_9ACTN</name>
<reference evidence="3 4" key="1">
    <citation type="submission" date="2018-03" db="EMBL/GenBank/DDBJ databases">
        <title>Aquarubrobacter algicola gen. nov., sp. nov., a novel actinobacterium isolated from shallow eutrophic lake during the end of cyanobacterial harmful algal blooms.</title>
        <authorList>
            <person name="Chun S.J."/>
        </authorList>
    </citation>
    <scope>NUCLEOTIDE SEQUENCE [LARGE SCALE GENOMIC DNA]</scope>
    <source>
        <strain evidence="3 4">Seoho-28</strain>
    </source>
</reference>
<accession>A0A2T4UFS0</accession>
<protein>
    <submittedName>
        <fullName evidence="3">Enoyl-CoA hydratase</fullName>
    </submittedName>
</protein>
<evidence type="ECO:0000256" key="2">
    <source>
        <dbReference type="RuleBase" id="RU003707"/>
    </source>
</evidence>
<dbReference type="InterPro" id="IPR029045">
    <property type="entry name" value="ClpP/crotonase-like_dom_sf"/>
</dbReference>
<organism evidence="3 4">
    <name type="scientific">Paraconexibacter algicola</name>
    <dbReference type="NCBI Taxonomy" id="2133960"/>
    <lineage>
        <taxon>Bacteria</taxon>
        <taxon>Bacillati</taxon>
        <taxon>Actinomycetota</taxon>
        <taxon>Thermoleophilia</taxon>
        <taxon>Solirubrobacterales</taxon>
        <taxon>Paraconexibacteraceae</taxon>
        <taxon>Paraconexibacter</taxon>
    </lineage>
</organism>
<dbReference type="SUPFAM" id="SSF52096">
    <property type="entry name" value="ClpP/crotonase"/>
    <property type="match status" value="1"/>
</dbReference>
<dbReference type="CDD" id="cd06558">
    <property type="entry name" value="crotonase-like"/>
    <property type="match status" value="1"/>
</dbReference>
<dbReference type="Proteomes" id="UP000240739">
    <property type="component" value="Unassembled WGS sequence"/>
</dbReference>
<dbReference type="Pfam" id="PF00378">
    <property type="entry name" value="ECH_1"/>
    <property type="match status" value="1"/>
</dbReference>
<dbReference type="RefSeq" id="WP_107570356.1">
    <property type="nucleotide sequence ID" value="NZ_PYYB01000002.1"/>
</dbReference>
<evidence type="ECO:0000313" key="4">
    <source>
        <dbReference type="Proteomes" id="UP000240739"/>
    </source>
</evidence>